<keyword evidence="2" id="KW-1185">Reference proteome</keyword>
<protein>
    <submittedName>
        <fullName evidence="1">Uncharacterized protein</fullName>
    </submittedName>
</protein>
<dbReference type="AlphaFoldDB" id="A0A6A7BG72"/>
<sequence>MVFTNRLCRPEDLQATLCIRLLTSSPTLSLSTLNSISSQPVLKIHIHIECRSSNHSDHPLTIRTSGVLIANKPEDGLTDCVAQGAFGAGLVCSNPQDRTRKAISLGNHRLHHARQDGADAVNLRDRSGASFMTIPAQDSGKGTMITHTLSPATCLRVCAKD</sequence>
<dbReference type="Proteomes" id="UP000799423">
    <property type="component" value="Unassembled WGS sequence"/>
</dbReference>
<organism evidence="1 2">
    <name type="scientific">Plenodomus tracheiphilus IPT5</name>
    <dbReference type="NCBI Taxonomy" id="1408161"/>
    <lineage>
        <taxon>Eukaryota</taxon>
        <taxon>Fungi</taxon>
        <taxon>Dikarya</taxon>
        <taxon>Ascomycota</taxon>
        <taxon>Pezizomycotina</taxon>
        <taxon>Dothideomycetes</taxon>
        <taxon>Pleosporomycetidae</taxon>
        <taxon>Pleosporales</taxon>
        <taxon>Pleosporineae</taxon>
        <taxon>Leptosphaeriaceae</taxon>
        <taxon>Plenodomus</taxon>
    </lineage>
</organism>
<accession>A0A6A7BG72</accession>
<dbReference type="EMBL" id="MU006293">
    <property type="protein sequence ID" value="KAF2854363.1"/>
    <property type="molecule type" value="Genomic_DNA"/>
</dbReference>
<reference evidence="1" key="1">
    <citation type="submission" date="2020-01" db="EMBL/GenBank/DDBJ databases">
        <authorList>
            <consortium name="DOE Joint Genome Institute"/>
            <person name="Haridas S."/>
            <person name="Albert R."/>
            <person name="Binder M."/>
            <person name="Bloem J."/>
            <person name="Labutti K."/>
            <person name="Salamov A."/>
            <person name="Andreopoulos B."/>
            <person name="Baker S.E."/>
            <person name="Barry K."/>
            <person name="Bills G."/>
            <person name="Bluhm B.H."/>
            <person name="Cannon C."/>
            <person name="Castanera R."/>
            <person name="Culley D.E."/>
            <person name="Daum C."/>
            <person name="Ezra D."/>
            <person name="Gonzalez J.B."/>
            <person name="Henrissat B."/>
            <person name="Kuo A."/>
            <person name="Liang C."/>
            <person name="Lipzen A."/>
            <person name="Lutzoni F."/>
            <person name="Magnuson J."/>
            <person name="Mondo S."/>
            <person name="Nolan M."/>
            <person name="Ohm R."/>
            <person name="Pangilinan J."/>
            <person name="Park H.-J."/>
            <person name="Ramirez L."/>
            <person name="Alfaro M."/>
            <person name="Sun H."/>
            <person name="Tritt A."/>
            <person name="Yoshinaga Y."/>
            <person name="Zwiers L.-H."/>
            <person name="Turgeon B.G."/>
            <person name="Goodwin S.B."/>
            <person name="Spatafora J.W."/>
            <person name="Crous P.W."/>
            <person name="Grigoriev I.V."/>
        </authorList>
    </citation>
    <scope>NUCLEOTIDE SEQUENCE</scope>
    <source>
        <strain evidence="1">IPT5</strain>
    </source>
</reference>
<evidence type="ECO:0000313" key="1">
    <source>
        <dbReference type="EMBL" id="KAF2854363.1"/>
    </source>
</evidence>
<evidence type="ECO:0000313" key="2">
    <source>
        <dbReference type="Proteomes" id="UP000799423"/>
    </source>
</evidence>
<name>A0A6A7BG72_9PLEO</name>
<dbReference type="OrthoDB" id="2968825at2759"/>
<gene>
    <name evidence="1" type="ORF">T440DRAFT_273817</name>
</gene>
<proteinExistence type="predicted"/>